<dbReference type="eggNOG" id="COG2385">
    <property type="taxonomic scope" value="Bacteria"/>
</dbReference>
<dbReference type="Proteomes" id="UP000031552">
    <property type="component" value="Unassembled WGS sequence"/>
</dbReference>
<proteinExistence type="predicted"/>
<name>A0A090CYF2_9BACT</name>
<dbReference type="RefSeq" id="WP_041016888.1">
    <property type="nucleotide sequence ID" value="NZ_CCEJ010000003.1"/>
</dbReference>
<dbReference type="InterPro" id="IPR013693">
    <property type="entry name" value="SpoIID/LytB_N"/>
</dbReference>
<reference evidence="3" key="1">
    <citation type="submission" date="2013-12" db="EMBL/GenBank/DDBJ databases">
        <authorList>
            <person name="Linke B."/>
        </authorList>
    </citation>
    <scope>NUCLEOTIDE SEQUENCE [LARGE SCALE GENOMIC DNA]</scope>
    <source>
        <strain evidence="3">CRIB-18</strain>
    </source>
</reference>
<evidence type="ECO:0000259" key="2">
    <source>
        <dbReference type="Pfam" id="PF08486"/>
    </source>
</evidence>
<reference evidence="3" key="2">
    <citation type="submission" date="2014-09" db="EMBL/GenBank/DDBJ databases">
        <title>Criblamydia sequanensis harbors a mega-plasmid encoding arsenite resistance.</title>
        <authorList>
            <person name="Bertelli C."/>
            <person name="Goesmann A."/>
            <person name="Greub G."/>
        </authorList>
    </citation>
    <scope>NUCLEOTIDE SEQUENCE [LARGE SCALE GENOMIC DNA]</scope>
    <source>
        <strain evidence="3">CRIB-18</strain>
    </source>
</reference>
<dbReference type="OrthoDB" id="20877at2"/>
<protein>
    <submittedName>
        <fullName evidence="3">Conserved putative secreted protein</fullName>
    </submittedName>
</protein>
<evidence type="ECO:0000256" key="1">
    <source>
        <dbReference type="SAM" id="SignalP"/>
    </source>
</evidence>
<comment type="caution">
    <text evidence="3">The sequence shown here is derived from an EMBL/GenBank/DDBJ whole genome shotgun (WGS) entry which is preliminary data.</text>
</comment>
<dbReference type="STRING" id="1437425.CSEC_0552"/>
<evidence type="ECO:0000313" key="4">
    <source>
        <dbReference type="Proteomes" id="UP000031552"/>
    </source>
</evidence>
<feature type="chain" id="PRO_5001853620" evidence="1">
    <location>
        <begin position="22"/>
        <end position="288"/>
    </location>
</feature>
<evidence type="ECO:0000313" key="3">
    <source>
        <dbReference type="EMBL" id="CDR33386.1"/>
    </source>
</evidence>
<accession>A0A090CYF2</accession>
<gene>
    <name evidence="3" type="ORF">CSEC_0552</name>
</gene>
<keyword evidence="1" id="KW-0732">Signal</keyword>
<dbReference type="EMBL" id="CCEJ010000003">
    <property type="protein sequence ID" value="CDR33386.1"/>
    <property type="molecule type" value="Genomic_DNA"/>
</dbReference>
<keyword evidence="4" id="KW-1185">Reference proteome</keyword>
<feature type="signal peptide" evidence="1">
    <location>
        <begin position="1"/>
        <end position="21"/>
    </location>
</feature>
<sequence>MIARVILTLIALIPLSCSLEAGTLWDSVNSYFSKKIDTTPTLRILVAKERTALDMAIQGKFRIYDPKNGELLATRKLGRSGPIEATSAGIKWGEGFPGIHQLLIVPDHIGTTIALDGKEYQGSLYVYEIDGKLNAINRIGVEELLYSVLSQDFNEYTPQELLASLAIVARTNAYFLADNPKNPFWTLDAEQINYNGINRSLYNPAVEEAVRHTRYMVLSKKSSFDAVSSTFPAFWADASSKLAGSGKVGSKISISEAKPLADRGQTASQILAKAFPGTEIVLIQNTTY</sequence>
<dbReference type="Pfam" id="PF08486">
    <property type="entry name" value="SpoIID"/>
    <property type="match status" value="1"/>
</dbReference>
<organism evidence="3 4">
    <name type="scientific">Candidatus Criblamydia sequanensis CRIB-18</name>
    <dbReference type="NCBI Taxonomy" id="1437425"/>
    <lineage>
        <taxon>Bacteria</taxon>
        <taxon>Pseudomonadati</taxon>
        <taxon>Chlamydiota</taxon>
        <taxon>Chlamydiia</taxon>
        <taxon>Parachlamydiales</taxon>
        <taxon>Candidatus Criblamydiaceae</taxon>
        <taxon>Candidatus Criblamydia</taxon>
    </lineage>
</organism>
<dbReference type="AlphaFoldDB" id="A0A090CYF2"/>
<feature type="domain" description="Sporulation stage II protein D amidase enhancer LytB N-terminal" evidence="2">
    <location>
        <begin position="131"/>
        <end position="218"/>
    </location>
</feature>